<organism evidence="1 2">
    <name type="scientific">Coniosporium tulheliwenetii</name>
    <dbReference type="NCBI Taxonomy" id="3383036"/>
    <lineage>
        <taxon>Eukaryota</taxon>
        <taxon>Fungi</taxon>
        <taxon>Dikarya</taxon>
        <taxon>Ascomycota</taxon>
        <taxon>Pezizomycotina</taxon>
        <taxon>Dothideomycetes</taxon>
        <taxon>Dothideomycetes incertae sedis</taxon>
        <taxon>Coniosporium</taxon>
    </lineage>
</organism>
<dbReference type="Proteomes" id="UP001172680">
    <property type="component" value="Unassembled WGS sequence"/>
</dbReference>
<proteinExistence type="predicted"/>
<evidence type="ECO:0000313" key="1">
    <source>
        <dbReference type="EMBL" id="KAJ9635359.1"/>
    </source>
</evidence>
<keyword evidence="2" id="KW-1185">Reference proteome</keyword>
<name>A0ACC2YJ46_9PEZI</name>
<comment type="caution">
    <text evidence="1">The sequence shown here is derived from an EMBL/GenBank/DDBJ whole genome shotgun (WGS) entry which is preliminary data.</text>
</comment>
<protein>
    <submittedName>
        <fullName evidence="1">Meiotic Sister-Chromatid recombination aldehyde dehydrogenase</fullName>
    </submittedName>
</protein>
<evidence type="ECO:0000313" key="2">
    <source>
        <dbReference type="Proteomes" id="UP001172680"/>
    </source>
</evidence>
<dbReference type="EMBL" id="JAPDRP010000027">
    <property type="protein sequence ID" value="KAJ9635359.1"/>
    <property type="molecule type" value="Genomic_DNA"/>
</dbReference>
<accession>A0ACC2YJ46</accession>
<reference evidence="1" key="1">
    <citation type="submission" date="2022-10" db="EMBL/GenBank/DDBJ databases">
        <title>Culturing micro-colonial fungi from biological soil crusts in the Mojave desert and describing Neophaeococcomyces mojavensis, and introducing the new genera and species Taxawa tesnikishii.</title>
        <authorList>
            <person name="Kurbessoian T."/>
            <person name="Stajich J.E."/>
        </authorList>
    </citation>
    <scope>NUCLEOTIDE SEQUENCE</scope>
    <source>
        <strain evidence="1">JES_115</strain>
    </source>
</reference>
<gene>
    <name evidence="1" type="primary">MSC7</name>
    <name evidence="1" type="ORF">H2199_008361</name>
</gene>
<sequence>MAEVLNLSNTMHFEHVNNYYSKPTMDAFEALQGTPVAIAITAIAVILILYAAWAPHSTEEAVPFTVPVPEQCLPDCTGEVLEKPSLKVSGSSLIQCYAPATGKSLGVVNPATQDGVDRAIAQATEAQKAWAKTTFSQRRRLLRTLLKFILDNQETISTAACLDSGKTRVDSSFGEILVTAEKLKWTIDHGEKALKPEKRPTNLLMIYKKNEVRWEPLGVVAACVSWNYPFHNLLSPAISALFTGNAIILKPSESTAWSSLYFTSILHAALTACGHSPHLVRTLTCWPPVAEHLTSHPGIAHLTFIGSRPVAHKVVAAAARSLTPCTVELGGKDAAIILDDVRDLKKVASILLRGVFQSAGQNCIGIERVIALPGIYDRLITHLTPLIQALRPGSVLDSEASDQEVPDVGAAISPANFAHLESLIDQAVAQGARLLAGGSRFTHPRWPQGHYFAPTLLVDVTPQMRIAQAELFAPIFVLMRAETVDAAIAIANSTPYALGSSVFGSSRQDLDKVVAEVKAGMVSVNDFGVYYMVSLPFGGVKGSGYGRFGGEEGLRSLCNTKAVCRDRWPGWVETGIPGPLDYPIRNGREAWRMCRGIVEVGYGENLGRRVAGIKKLMGFGV</sequence>